<dbReference type="OMA" id="EESIGWM"/>
<evidence type="ECO:0000313" key="1">
    <source>
        <dbReference type="EMBL" id="EPS39836.1"/>
    </source>
</evidence>
<organism evidence="1 2">
    <name type="scientific">Dactylellina haptotyla (strain CBS 200.50)</name>
    <name type="common">Nematode-trapping fungus</name>
    <name type="synonym">Monacrosporium haptotylum</name>
    <dbReference type="NCBI Taxonomy" id="1284197"/>
    <lineage>
        <taxon>Eukaryota</taxon>
        <taxon>Fungi</taxon>
        <taxon>Dikarya</taxon>
        <taxon>Ascomycota</taxon>
        <taxon>Pezizomycotina</taxon>
        <taxon>Orbiliomycetes</taxon>
        <taxon>Orbiliales</taxon>
        <taxon>Orbiliaceae</taxon>
        <taxon>Dactylellina</taxon>
    </lineage>
</organism>
<keyword evidence="2" id="KW-1185">Reference proteome</keyword>
<gene>
    <name evidence="1" type="ORF">H072_6321</name>
</gene>
<protein>
    <submittedName>
        <fullName evidence="1">Uncharacterized protein</fullName>
    </submittedName>
</protein>
<dbReference type="OrthoDB" id="4167490at2759"/>
<dbReference type="HOGENOM" id="CLU_642530_0_0_1"/>
<comment type="caution">
    <text evidence="1">The sequence shown here is derived from an EMBL/GenBank/DDBJ whole genome shotgun (WGS) entry which is preliminary data.</text>
</comment>
<dbReference type="STRING" id="1284197.S8AFD2"/>
<dbReference type="AlphaFoldDB" id="S8AFD2"/>
<accession>S8AFD2</accession>
<dbReference type="EMBL" id="AQGS01000443">
    <property type="protein sequence ID" value="EPS39836.1"/>
    <property type="molecule type" value="Genomic_DNA"/>
</dbReference>
<reference evidence="2" key="2">
    <citation type="submission" date="2013-04" db="EMBL/GenBank/DDBJ databases">
        <title>Genomic mechanisms accounting for the adaptation to parasitism in nematode-trapping fungi.</title>
        <authorList>
            <person name="Ahren D.G."/>
        </authorList>
    </citation>
    <scope>NUCLEOTIDE SEQUENCE [LARGE SCALE GENOMIC DNA]</scope>
    <source>
        <strain evidence="2">CBS 200.50</strain>
    </source>
</reference>
<name>S8AFD2_DACHA</name>
<dbReference type="Proteomes" id="UP000015100">
    <property type="component" value="Unassembled WGS sequence"/>
</dbReference>
<sequence>MGFLELGKRSIPSRREKAARKRATTNDAGATLANDTLDLAPTSTFRTTPFERLPIEILQRIFLFSYNPDFPLVNRFFLSILSSPYLVYTLVSSAVLDKGLSQDEYQAILSTFIARRFFSLEFMYQLEESLWDQYFKLEVNAKYPYAEDNTPPESADGRISRMAKYSPNPESLDSQVEIILSETEYRVIFGKLDLEGTIIPYKKMLEPPYTVARIEIAIGMVKRMHHLLRTPKAGSSIDRLIEIAIRKRCAAMVYFLVKEFHFTLEPRHVRAALVPTDLLESGWLEPEISRGHIVSMKEDAELFKVFDRAVNSSGLEHMRHTYKQLGQLQSQFAAGDKAWSEPGLELEGSLRVFWAMLCLVPVGSDEEESIGWMVHGKETTDFPANISRAGVFSDKVVWNAAIKNKTDGSLLRFLMRVGTPAAGLGIL</sequence>
<proteinExistence type="predicted"/>
<reference evidence="1 2" key="1">
    <citation type="journal article" date="2013" name="PLoS Genet.">
        <title>Genomic mechanisms accounting for the adaptation to parasitism in nematode-trapping fungi.</title>
        <authorList>
            <person name="Meerupati T."/>
            <person name="Andersson K.M."/>
            <person name="Friman E."/>
            <person name="Kumar D."/>
            <person name="Tunlid A."/>
            <person name="Ahren D."/>
        </authorList>
    </citation>
    <scope>NUCLEOTIDE SEQUENCE [LARGE SCALE GENOMIC DNA]</scope>
    <source>
        <strain evidence="1 2">CBS 200.50</strain>
    </source>
</reference>
<evidence type="ECO:0000313" key="2">
    <source>
        <dbReference type="Proteomes" id="UP000015100"/>
    </source>
</evidence>